<name>A0ABT2F7V4_9STRE</name>
<organism evidence="2 3">
    <name type="scientific">Streptococcus sciuri</name>
    <dbReference type="NCBI Taxonomy" id="2973939"/>
    <lineage>
        <taxon>Bacteria</taxon>
        <taxon>Bacillati</taxon>
        <taxon>Bacillota</taxon>
        <taxon>Bacilli</taxon>
        <taxon>Lactobacillales</taxon>
        <taxon>Streptococcaceae</taxon>
        <taxon>Streptococcus</taxon>
    </lineage>
</organism>
<gene>
    <name evidence="2" type="ORF">NXS10_05700</name>
</gene>
<evidence type="ECO:0000313" key="2">
    <source>
        <dbReference type="EMBL" id="MCS4488452.1"/>
    </source>
</evidence>
<keyword evidence="3" id="KW-1185">Reference proteome</keyword>
<dbReference type="EMBL" id="JANUXX010000006">
    <property type="protein sequence ID" value="MCS4488452.1"/>
    <property type="molecule type" value="Genomic_DNA"/>
</dbReference>
<comment type="caution">
    <text evidence="2">The sequence shown here is derived from an EMBL/GenBank/DDBJ whole genome shotgun (WGS) entry which is preliminary data.</text>
</comment>
<feature type="signal peptide" evidence="1">
    <location>
        <begin position="1"/>
        <end position="19"/>
    </location>
</feature>
<dbReference type="RefSeq" id="WP_259138655.1">
    <property type="nucleotide sequence ID" value="NZ_JANUXX010000006.1"/>
</dbReference>
<keyword evidence="1" id="KW-0732">Signal</keyword>
<sequence length="186" mass="19803">MKKTTEYATLFLTAVTLNAAVLPTITTVYAETSSQTTVTNSLSQSQVNDLVNEVSKNHPDVSREWIQEVAERQLRGDYTLPPTQEATFRSAWQGITVQQAAVAIDVGIGLAISGGIGGLAAFIRGQGKHDAKSIVRSVVARVIGGRGGIVSEGVLDYALGLASPGTAIARWYDSIDKYPNNGRINI</sequence>
<evidence type="ECO:0000256" key="1">
    <source>
        <dbReference type="SAM" id="SignalP"/>
    </source>
</evidence>
<protein>
    <submittedName>
        <fullName evidence="2">Uncharacterized protein</fullName>
    </submittedName>
</protein>
<proteinExistence type="predicted"/>
<accession>A0ABT2F7V4</accession>
<evidence type="ECO:0000313" key="3">
    <source>
        <dbReference type="Proteomes" id="UP001206548"/>
    </source>
</evidence>
<dbReference type="Proteomes" id="UP001206548">
    <property type="component" value="Unassembled WGS sequence"/>
</dbReference>
<feature type="chain" id="PRO_5046742065" evidence="1">
    <location>
        <begin position="20"/>
        <end position="186"/>
    </location>
</feature>
<reference evidence="2 3" key="1">
    <citation type="journal article" date="2023" name="Int. J. Syst. Evol. Microbiol.">
        <title>Streptococcus sciuri sp. nov., Staphylococcus marylandisciuri sp. nov. and Staphylococcus americanisciuri sp. nov., isolated from faeces of eastern grey squirrel (Sciurus carolinensis).</title>
        <authorList>
            <person name="Volokhov D.V."/>
            <person name="Zagorodnyaya T.A."/>
            <person name="Furtak V.A."/>
            <person name="Nattanmai G."/>
            <person name="Randall L."/>
            <person name="Jose S."/>
            <person name="Gao Y."/>
            <person name="Eisenberg T."/>
            <person name="Delmonte P."/>
            <person name="Blom J."/>
            <person name="Mitchell K.K."/>
        </authorList>
    </citation>
    <scope>NUCLEOTIDE SEQUENCE [LARGE SCALE GENOMIC DNA]</scope>
    <source>
        <strain evidence="2 3">SQ9-PEA</strain>
    </source>
</reference>